<evidence type="ECO:0000256" key="1">
    <source>
        <dbReference type="SAM" id="MobiDB-lite"/>
    </source>
</evidence>
<gene>
    <name evidence="2" type="ORF">NDU88_001142</name>
</gene>
<sequence length="98" mass="10751">MPTRSPSAWPGGLAGAGRKRHQLGRKAQRMLPPSSGGNQRQYDHWAQPPMPFSVVRSGQSGQPSQASRRAGVEDGRREVGHTTSCLRPLCERLRLILP</sequence>
<name>A0AAV7US08_PLEWA</name>
<keyword evidence="3" id="KW-1185">Reference proteome</keyword>
<feature type="region of interest" description="Disordered" evidence="1">
    <location>
        <begin position="1"/>
        <end position="82"/>
    </location>
</feature>
<proteinExistence type="predicted"/>
<comment type="caution">
    <text evidence="2">The sequence shown here is derived from an EMBL/GenBank/DDBJ whole genome shotgun (WGS) entry which is preliminary data.</text>
</comment>
<dbReference type="AlphaFoldDB" id="A0AAV7US08"/>
<dbReference type="Proteomes" id="UP001066276">
    <property type="component" value="Chromosome 2_2"/>
</dbReference>
<feature type="compositionally biased region" description="Polar residues" evidence="1">
    <location>
        <begin position="56"/>
        <end position="67"/>
    </location>
</feature>
<organism evidence="2 3">
    <name type="scientific">Pleurodeles waltl</name>
    <name type="common">Iberian ribbed newt</name>
    <dbReference type="NCBI Taxonomy" id="8319"/>
    <lineage>
        <taxon>Eukaryota</taxon>
        <taxon>Metazoa</taxon>
        <taxon>Chordata</taxon>
        <taxon>Craniata</taxon>
        <taxon>Vertebrata</taxon>
        <taxon>Euteleostomi</taxon>
        <taxon>Amphibia</taxon>
        <taxon>Batrachia</taxon>
        <taxon>Caudata</taxon>
        <taxon>Salamandroidea</taxon>
        <taxon>Salamandridae</taxon>
        <taxon>Pleurodelinae</taxon>
        <taxon>Pleurodeles</taxon>
    </lineage>
</organism>
<evidence type="ECO:0000313" key="3">
    <source>
        <dbReference type="Proteomes" id="UP001066276"/>
    </source>
</evidence>
<protein>
    <submittedName>
        <fullName evidence="2">Uncharacterized protein</fullName>
    </submittedName>
</protein>
<dbReference type="EMBL" id="JANPWB010000004">
    <property type="protein sequence ID" value="KAJ1191827.1"/>
    <property type="molecule type" value="Genomic_DNA"/>
</dbReference>
<accession>A0AAV7US08</accession>
<feature type="compositionally biased region" description="Basic and acidic residues" evidence="1">
    <location>
        <begin position="70"/>
        <end position="80"/>
    </location>
</feature>
<feature type="compositionally biased region" description="Basic residues" evidence="1">
    <location>
        <begin position="17"/>
        <end position="28"/>
    </location>
</feature>
<evidence type="ECO:0000313" key="2">
    <source>
        <dbReference type="EMBL" id="KAJ1191827.1"/>
    </source>
</evidence>
<reference evidence="2" key="1">
    <citation type="journal article" date="2022" name="bioRxiv">
        <title>Sequencing and chromosome-scale assembly of the giantPleurodeles waltlgenome.</title>
        <authorList>
            <person name="Brown T."/>
            <person name="Elewa A."/>
            <person name="Iarovenko S."/>
            <person name="Subramanian E."/>
            <person name="Araus A.J."/>
            <person name="Petzold A."/>
            <person name="Susuki M."/>
            <person name="Suzuki K.-i.T."/>
            <person name="Hayashi T."/>
            <person name="Toyoda A."/>
            <person name="Oliveira C."/>
            <person name="Osipova E."/>
            <person name="Leigh N.D."/>
            <person name="Simon A."/>
            <person name="Yun M.H."/>
        </authorList>
    </citation>
    <scope>NUCLEOTIDE SEQUENCE</scope>
    <source>
        <strain evidence="2">20211129_DDA</strain>
        <tissue evidence="2">Liver</tissue>
    </source>
</reference>